<evidence type="ECO:0000259" key="1">
    <source>
        <dbReference type="Pfam" id="PF07883"/>
    </source>
</evidence>
<dbReference type="PANTHER" id="PTHR36156">
    <property type="entry name" value="SLR2101 PROTEIN"/>
    <property type="match status" value="1"/>
</dbReference>
<dbReference type="Gene3D" id="2.60.120.10">
    <property type="entry name" value="Jelly Rolls"/>
    <property type="match status" value="1"/>
</dbReference>
<evidence type="ECO:0000313" key="3">
    <source>
        <dbReference type="Proteomes" id="UP000075635"/>
    </source>
</evidence>
<dbReference type="InterPro" id="IPR013096">
    <property type="entry name" value="Cupin_2"/>
</dbReference>
<protein>
    <recommendedName>
        <fullName evidence="1">Cupin type-2 domain-containing protein</fullName>
    </recommendedName>
</protein>
<name>A0A150R9V8_SORCE</name>
<dbReference type="InterPro" id="IPR047142">
    <property type="entry name" value="OryJ/VirC-like"/>
</dbReference>
<dbReference type="SUPFAM" id="SSF51182">
    <property type="entry name" value="RmlC-like cupins"/>
    <property type="match status" value="1"/>
</dbReference>
<dbReference type="EMBL" id="JEMB01002953">
    <property type="protein sequence ID" value="KYF77000.1"/>
    <property type="molecule type" value="Genomic_DNA"/>
</dbReference>
<dbReference type="InterPro" id="IPR011051">
    <property type="entry name" value="RmlC_Cupin_sf"/>
</dbReference>
<dbReference type="AlphaFoldDB" id="A0A150R9V8"/>
<sequence length="138" mass="14262">MVACCLSASACAQRAPRSAGQDARGTTVEVLAKGGASWDGAALPAYPTTAPEVTVARVTIPPHSALPVHKHPILNAAYMVSGAITIVAESGKERKVRAGDGFIELVDTWHHGRNDGDEPAVIVVVYVGSPGVPLTVEK</sequence>
<gene>
    <name evidence="2" type="ORF">BE17_43770</name>
</gene>
<organism evidence="2 3">
    <name type="scientific">Sorangium cellulosum</name>
    <name type="common">Polyangium cellulosum</name>
    <dbReference type="NCBI Taxonomy" id="56"/>
    <lineage>
        <taxon>Bacteria</taxon>
        <taxon>Pseudomonadati</taxon>
        <taxon>Myxococcota</taxon>
        <taxon>Polyangia</taxon>
        <taxon>Polyangiales</taxon>
        <taxon>Polyangiaceae</taxon>
        <taxon>Sorangium</taxon>
    </lineage>
</organism>
<accession>A0A150R9V8</accession>
<feature type="domain" description="Cupin type-2" evidence="1">
    <location>
        <begin position="57"/>
        <end position="126"/>
    </location>
</feature>
<dbReference type="Pfam" id="PF07883">
    <property type="entry name" value="Cupin_2"/>
    <property type="match status" value="1"/>
</dbReference>
<proteinExistence type="predicted"/>
<dbReference type="CDD" id="cd02236">
    <property type="entry name" value="cupin_CV2614-like"/>
    <property type="match status" value="1"/>
</dbReference>
<dbReference type="Proteomes" id="UP000075635">
    <property type="component" value="Unassembled WGS sequence"/>
</dbReference>
<dbReference type="InterPro" id="IPR014710">
    <property type="entry name" value="RmlC-like_jellyroll"/>
</dbReference>
<comment type="caution">
    <text evidence="2">The sequence shown here is derived from an EMBL/GenBank/DDBJ whole genome shotgun (WGS) entry which is preliminary data.</text>
</comment>
<evidence type="ECO:0000313" key="2">
    <source>
        <dbReference type="EMBL" id="KYF77000.1"/>
    </source>
</evidence>
<dbReference type="PANTHER" id="PTHR36156:SF2">
    <property type="entry name" value="CUPIN TYPE-2 DOMAIN-CONTAINING PROTEIN"/>
    <property type="match status" value="1"/>
</dbReference>
<reference evidence="2 3" key="1">
    <citation type="submission" date="2014-02" db="EMBL/GenBank/DDBJ databases">
        <title>The small core and large imbalanced accessory genome model reveals a collaborative survival strategy of Sorangium cellulosum strains in nature.</title>
        <authorList>
            <person name="Han K."/>
            <person name="Peng R."/>
            <person name="Blom J."/>
            <person name="Li Y.-Z."/>
        </authorList>
    </citation>
    <scope>NUCLEOTIDE SEQUENCE [LARGE SCALE GENOMIC DNA]</scope>
    <source>
        <strain evidence="2 3">So0011-07</strain>
    </source>
</reference>